<gene>
    <name evidence="1" type="ORF">PITG_09656</name>
</gene>
<dbReference type="HOGENOM" id="CLU_1573702_0_0_1"/>
<evidence type="ECO:0000313" key="1">
    <source>
        <dbReference type="EMBL" id="EEY55695.1"/>
    </source>
</evidence>
<organism evidence="1 2">
    <name type="scientific">Phytophthora infestans (strain T30-4)</name>
    <name type="common">Potato late blight agent</name>
    <dbReference type="NCBI Taxonomy" id="403677"/>
    <lineage>
        <taxon>Eukaryota</taxon>
        <taxon>Sar</taxon>
        <taxon>Stramenopiles</taxon>
        <taxon>Oomycota</taxon>
        <taxon>Peronosporomycetes</taxon>
        <taxon>Peronosporales</taxon>
        <taxon>Peronosporaceae</taxon>
        <taxon>Phytophthora</taxon>
    </lineage>
</organism>
<dbReference type="KEGG" id="pif:PITG_09656"/>
<dbReference type="InParanoid" id="D0NCI1"/>
<dbReference type="Proteomes" id="UP000006643">
    <property type="component" value="Unassembled WGS sequence"/>
</dbReference>
<protein>
    <submittedName>
        <fullName evidence="1">Uncharacterized protein</fullName>
    </submittedName>
</protein>
<reference evidence="2" key="1">
    <citation type="journal article" date="2009" name="Nature">
        <title>Genome sequence and analysis of the Irish potato famine pathogen Phytophthora infestans.</title>
        <authorList>
            <consortium name="The Broad Institute Genome Sequencing Platform"/>
            <person name="Haas B.J."/>
            <person name="Kamoun S."/>
            <person name="Zody M.C."/>
            <person name="Jiang R.H."/>
            <person name="Handsaker R.E."/>
            <person name="Cano L.M."/>
            <person name="Grabherr M."/>
            <person name="Kodira C.D."/>
            <person name="Raffaele S."/>
            <person name="Torto-Alalibo T."/>
            <person name="Bozkurt T.O."/>
            <person name="Ah-Fong A.M."/>
            <person name="Alvarado L."/>
            <person name="Anderson V.L."/>
            <person name="Armstrong M.R."/>
            <person name="Avrova A."/>
            <person name="Baxter L."/>
            <person name="Beynon J."/>
            <person name="Boevink P.C."/>
            <person name="Bollmann S.R."/>
            <person name="Bos J.I."/>
            <person name="Bulone V."/>
            <person name="Cai G."/>
            <person name="Cakir C."/>
            <person name="Carrington J.C."/>
            <person name="Chawner M."/>
            <person name="Conti L."/>
            <person name="Costanzo S."/>
            <person name="Ewan R."/>
            <person name="Fahlgren N."/>
            <person name="Fischbach M.A."/>
            <person name="Fugelstad J."/>
            <person name="Gilroy E.M."/>
            <person name="Gnerre S."/>
            <person name="Green P.J."/>
            <person name="Grenville-Briggs L.J."/>
            <person name="Griffith J."/>
            <person name="Grunwald N.J."/>
            <person name="Horn K."/>
            <person name="Horner N.R."/>
            <person name="Hu C.H."/>
            <person name="Huitema E."/>
            <person name="Jeong D.H."/>
            <person name="Jones A.M."/>
            <person name="Jones J.D."/>
            <person name="Jones R.W."/>
            <person name="Karlsson E.K."/>
            <person name="Kunjeti S.G."/>
            <person name="Lamour K."/>
            <person name="Liu Z."/>
            <person name="Ma L."/>
            <person name="Maclean D."/>
            <person name="Chibucos M.C."/>
            <person name="McDonald H."/>
            <person name="McWalters J."/>
            <person name="Meijer H.J."/>
            <person name="Morgan W."/>
            <person name="Morris P.F."/>
            <person name="Munro C.A."/>
            <person name="O'Neill K."/>
            <person name="Ospina-Giraldo M."/>
            <person name="Pinzon A."/>
            <person name="Pritchard L."/>
            <person name="Ramsahoye B."/>
            <person name="Ren Q."/>
            <person name="Restrepo S."/>
            <person name="Roy S."/>
            <person name="Sadanandom A."/>
            <person name="Savidor A."/>
            <person name="Schornack S."/>
            <person name="Schwartz D.C."/>
            <person name="Schumann U.D."/>
            <person name="Schwessinger B."/>
            <person name="Seyer L."/>
            <person name="Sharpe T."/>
            <person name="Silvar C."/>
            <person name="Song J."/>
            <person name="Studholme D.J."/>
            <person name="Sykes S."/>
            <person name="Thines M."/>
            <person name="van de Vondervoort P.J."/>
            <person name="Phuntumart V."/>
            <person name="Wawra S."/>
            <person name="Weide R."/>
            <person name="Win J."/>
            <person name="Young C."/>
            <person name="Zhou S."/>
            <person name="Fry W."/>
            <person name="Meyers B.C."/>
            <person name="van West P."/>
            <person name="Ristaino J."/>
            <person name="Govers F."/>
            <person name="Birch P.R."/>
            <person name="Whisson S.C."/>
            <person name="Judelson H.S."/>
            <person name="Nusbaum C."/>
        </authorList>
    </citation>
    <scope>NUCLEOTIDE SEQUENCE [LARGE SCALE GENOMIC DNA]</scope>
    <source>
        <strain evidence="2">T30-4</strain>
    </source>
</reference>
<dbReference type="OrthoDB" id="127600at2759"/>
<keyword evidence="2" id="KW-1185">Reference proteome</keyword>
<dbReference type="RefSeq" id="XP_002903271.1">
    <property type="nucleotide sequence ID" value="XM_002903225.1"/>
</dbReference>
<dbReference type="VEuPathDB" id="FungiDB:PITG_09656"/>
<accession>D0NCI1</accession>
<evidence type="ECO:0000313" key="2">
    <source>
        <dbReference type="Proteomes" id="UP000006643"/>
    </source>
</evidence>
<sequence length="170" mass="19901">MLSLAKTISYNHVQRSLHFFFFDRATARSFQAVQVPFHRMVYRLLNVHRPDTGSVWGRQLRRDGTRVTAQRHYEIEIYNITRFTDVGRLVAYLQQHIATKFEMDDMDTCTPDSRTSTVWKLTDQAAECPDFLRGIVRIMWYGRPLVLKHPFVGPRLQCLRCGMLGHTLAL</sequence>
<dbReference type="eggNOG" id="ENOG502T0WP">
    <property type="taxonomic scope" value="Eukaryota"/>
</dbReference>
<dbReference type="GeneID" id="9470293"/>
<proteinExistence type="predicted"/>
<dbReference type="AlphaFoldDB" id="D0NCI1"/>
<dbReference type="EMBL" id="DS028132">
    <property type="protein sequence ID" value="EEY55695.1"/>
    <property type="molecule type" value="Genomic_DNA"/>
</dbReference>
<dbReference type="OMA" id="RWHRIRL"/>
<name>D0NCI1_PHYIT</name>